<keyword evidence="2" id="KW-0175">Coiled coil</keyword>
<dbReference type="PANTHER" id="PTHR12674">
    <property type="entry name" value="PREFOLDIN SUBUNIT 5"/>
    <property type="match status" value="1"/>
</dbReference>
<dbReference type="GO" id="GO:0006457">
    <property type="term" value="P:protein folding"/>
    <property type="evidence" value="ECO:0007669"/>
    <property type="project" value="InterPro"/>
</dbReference>
<evidence type="ECO:0000256" key="1">
    <source>
        <dbReference type="ARBA" id="ARBA00010048"/>
    </source>
</evidence>
<feature type="coiled-coil region" evidence="2">
    <location>
        <begin position="115"/>
        <end position="156"/>
    </location>
</feature>
<dbReference type="STRING" id="1035309.A0A2C5WWQ7"/>
<gene>
    <name evidence="3" type="primary">PFDN5</name>
    <name evidence="3" type="ORF">CFIMG_002815RA</name>
</gene>
<protein>
    <submittedName>
        <fullName evidence="3">Prefoldin subunit 5</fullName>
    </submittedName>
</protein>
<evidence type="ECO:0000313" key="4">
    <source>
        <dbReference type="Proteomes" id="UP000222788"/>
    </source>
</evidence>
<dbReference type="GO" id="GO:1990113">
    <property type="term" value="P:RNA polymerase I assembly"/>
    <property type="evidence" value="ECO:0007669"/>
    <property type="project" value="TreeGrafter"/>
</dbReference>
<dbReference type="GO" id="GO:1990114">
    <property type="term" value="P:RNA polymerase II core complex assembly"/>
    <property type="evidence" value="ECO:0007669"/>
    <property type="project" value="TreeGrafter"/>
</dbReference>
<dbReference type="PANTHER" id="PTHR12674:SF2">
    <property type="entry name" value="PREFOLDIN SUBUNIT 5"/>
    <property type="match status" value="1"/>
</dbReference>
<dbReference type="GO" id="GO:0016272">
    <property type="term" value="C:prefoldin complex"/>
    <property type="evidence" value="ECO:0007669"/>
    <property type="project" value="InterPro"/>
</dbReference>
<dbReference type="GO" id="GO:0005737">
    <property type="term" value="C:cytoplasm"/>
    <property type="evidence" value="ECO:0007669"/>
    <property type="project" value="TreeGrafter"/>
</dbReference>
<dbReference type="OrthoDB" id="10267474at2759"/>
<dbReference type="HAMAP" id="MF_00308">
    <property type="entry name" value="PfdA"/>
    <property type="match status" value="1"/>
</dbReference>
<sequence length="160" mass="17614">MSSSSQSQGQSVSIDSLDVQQLSMLKKQITEDLEHLSASFTSLNAAHSKFKESLRCVQARASAPEEPEAALVPLTTSLYVRGMLEDKKRVLIDIGTGFIVEKNLEDAVKYYEIKIKDLSKSLKELETIIAQKTMNVQAVEEALRQKMMAAQAAQAKPQAA</sequence>
<reference evidence="3 4" key="2">
    <citation type="journal article" date="2013" name="IMA Fungus">
        <title>IMA Genome-F 1: Ceratocystis fimbriata: Draft nuclear genome sequence for the plant pathogen, Ceratocystis fimbriata.</title>
        <authorList>
            <person name="Wilken P.M."/>
            <person name="Steenkamp E.T."/>
            <person name="Wingfield M.J."/>
            <person name="de Beer Z.W."/>
            <person name="Wingfield B.D."/>
        </authorList>
    </citation>
    <scope>NUCLEOTIDE SEQUENCE [LARGE SCALE GENOMIC DNA]</scope>
    <source>
        <strain evidence="3 4">CBS 114723</strain>
    </source>
</reference>
<dbReference type="EMBL" id="APWK03000046">
    <property type="protein sequence ID" value="PHH53249.1"/>
    <property type="molecule type" value="Genomic_DNA"/>
</dbReference>
<dbReference type="InterPro" id="IPR011599">
    <property type="entry name" value="PFD_alpha_archaea"/>
</dbReference>
<organism evidence="3 4">
    <name type="scientific">Ceratocystis fimbriata CBS 114723</name>
    <dbReference type="NCBI Taxonomy" id="1035309"/>
    <lineage>
        <taxon>Eukaryota</taxon>
        <taxon>Fungi</taxon>
        <taxon>Dikarya</taxon>
        <taxon>Ascomycota</taxon>
        <taxon>Pezizomycotina</taxon>
        <taxon>Sordariomycetes</taxon>
        <taxon>Hypocreomycetidae</taxon>
        <taxon>Microascales</taxon>
        <taxon>Ceratocystidaceae</taxon>
        <taxon>Ceratocystis</taxon>
    </lineage>
</organism>
<dbReference type="Pfam" id="PF02996">
    <property type="entry name" value="Prefoldin"/>
    <property type="match status" value="1"/>
</dbReference>
<dbReference type="Gene3D" id="1.10.287.370">
    <property type="match status" value="1"/>
</dbReference>
<dbReference type="SUPFAM" id="SSF46579">
    <property type="entry name" value="Prefoldin"/>
    <property type="match status" value="1"/>
</dbReference>
<reference evidence="3 4" key="1">
    <citation type="journal article" date="2013" name="Fungal Biol.">
        <title>Analysis of microsatellite markers in the genome of the plant pathogen Ceratocystis fimbriata.</title>
        <authorList>
            <person name="Simpson M.C."/>
            <person name="Wilken P.M."/>
            <person name="Coetzee M.P."/>
            <person name="Wingfield M.J."/>
            <person name="Wingfield B.D."/>
        </authorList>
    </citation>
    <scope>NUCLEOTIDE SEQUENCE [LARGE SCALE GENOMIC DNA]</scope>
    <source>
        <strain evidence="3 4">CBS 114723</strain>
    </source>
</reference>
<dbReference type="CDD" id="cd23157">
    <property type="entry name" value="Prefoldin_5"/>
    <property type="match status" value="1"/>
</dbReference>
<accession>A0A2C5WWQ7</accession>
<dbReference type="InterPro" id="IPR004127">
    <property type="entry name" value="Prefoldin_subunit_alpha"/>
</dbReference>
<dbReference type="GO" id="GO:0051082">
    <property type="term" value="F:unfolded protein binding"/>
    <property type="evidence" value="ECO:0007669"/>
    <property type="project" value="InterPro"/>
</dbReference>
<evidence type="ECO:0000256" key="2">
    <source>
        <dbReference type="SAM" id="Coils"/>
    </source>
</evidence>
<dbReference type="GO" id="GO:1990115">
    <property type="term" value="P:RNA polymerase III assembly"/>
    <property type="evidence" value="ECO:0007669"/>
    <property type="project" value="TreeGrafter"/>
</dbReference>
<name>A0A2C5WWQ7_9PEZI</name>
<comment type="similarity">
    <text evidence="1">Belongs to the prefoldin subunit alpha family.</text>
</comment>
<dbReference type="Proteomes" id="UP000222788">
    <property type="component" value="Unassembled WGS sequence"/>
</dbReference>
<dbReference type="InterPro" id="IPR009053">
    <property type="entry name" value="Prefoldin"/>
</dbReference>
<proteinExistence type="inferred from homology"/>
<keyword evidence="4" id="KW-1185">Reference proteome</keyword>
<dbReference type="NCBIfam" id="TIGR00293">
    <property type="entry name" value="prefoldin subunit alpha"/>
    <property type="match status" value="1"/>
</dbReference>
<evidence type="ECO:0000313" key="3">
    <source>
        <dbReference type="EMBL" id="PHH53249.1"/>
    </source>
</evidence>
<comment type="caution">
    <text evidence="3">The sequence shown here is derived from an EMBL/GenBank/DDBJ whole genome shotgun (WGS) entry which is preliminary data.</text>
</comment>
<dbReference type="AlphaFoldDB" id="A0A2C5WWQ7"/>